<evidence type="ECO:0000256" key="1">
    <source>
        <dbReference type="ARBA" id="ARBA00000085"/>
    </source>
</evidence>
<dbReference type="InterPro" id="IPR013767">
    <property type="entry name" value="PAS_fold"/>
</dbReference>
<dbReference type="Pfam" id="PF00512">
    <property type="entry name" value="HisKA"/>
    <property type="match status" value="1"/>
</dbReference>
<evidence type="ECO:0000256" key="11">
    <source>
        <dbReference type="ARBA" id="ARBA00023136"/>
    </source>
</evidence>
<dbReference type="InterPro" id="IPR005467">
    <property type="entry name" value="His_kinase_dom"/>
</dbReference>
<organism evidence="17 18">
    <name type="scientific">Neobacillus cucumis</name>
    <dbReference type="NCBI Taxonomy" id="1740721"/>
    <lineage>
        <taxon>Bacteria</taxon>
        <taxon>Bacillati</taxon>
        <taxon>Bacillota</taxon>
        <taxon>Bacilli</taxon>
        <taxon>Bacillales</taxon>
        <taxon>Bacillaceae</taxon>
        <taxon>Neobacillus</taxon>
    </lineage>
</organism>
<keyword evidence="4" id="KW-1003">Cell membrane</keyword>
<dbReference type="CDD" id="cd00130">
    <property type="entry name" value="PAS"/>
    <property type="match status" value="1"/>
</dbReference>
<dbReference type="SMART" id="SM00387">
    <property type="entry name" value="HATPase_c"/>
    <property type="match status" value="1"/>
</dbReference>
<evidence type="ECO:0000256" key="7">
    <source>
        <dbReference type="ARBA" id="ARBA00022741"/>
    </source>
</evidence>
<evidence type="ECO:0000256" key="9">
    <source>
        <dbReference type="ARBA" id="ARBA00022840"/>
    </source>
</evidence>
<dbReference type="InterPro" id="IPR003661">
    <property type="entry name" value="HisK_dim/P_dom"/>
</dbReference>
<dbReference type="Gene3D" id="1.10.287.130">
    <property type="match status" value="1"/>
</dbReference>
<dbReference type="GO" id="GO:0004721">
    <property type="term" value="F:phosphoprotein phosphatase activity"/>
    <property type="evidence" value="ECO:0007669"/>
    <property type="project" value="TreeGrafter"/>
</dbReference>
<dbReference type="PROSITE" id="PS50885">
    <property type="entry name" value="HAMP"/>
    <property type="match status" value="1"/>
</dbReference>
<dbReference type="Gene3D" id="3.30.450.20">
    <property type="entry name" value="PAS domain"/>
    <property type="match status" value="1"/>
</dbReference>
<proteinExistence type="predicted"/>
<dbReference type="FunFam" id="1.10.287.130:FF:000001">
    <property type="entry name" value="Two-component sensor histidine kinase"/>
    <property type="match status" value="1"/>
</dbReference>
<keyword evidence="7" id="KW-0547">Nucleotide-binding</keyword>
<evidence type="ECO:0000256" key="3">
    <source>
        <dbReference type="ARBA" id="ARBA00012438"/>
    </source>
</evidence>
<evidence type="ECO:0000313" key="18">
    <source>
        <dbReference type="Proteomes" id="UP000234950"/>
    </source>
</evidence>
<dbReference type="GO" id="GO:0016036">
    <property type="term" value="P:cellular response to phosphate starvation"/>
    <property type="evidence" value="ECO:0007669"/>
    <property type="project" value="TreeGrafter"/>
</dbReference>
<comment type="caution">
    <text evidence="17">The sequence shown here is derived from an EMBL/GenBank/DDBJ whole genome shotgun (WGS) entry which is preliminary data.</text>
</comment>
<evidence type="ECO:0000256" key="2">
    <source>
        <dbReference type="ARBA" id="ARBA00004651"/>
    </source>
</evidence>
<dbReference type="PROSITE" id="PS50109">
    <property type="entry name" value="HIS_KIN"/>
    <property type="match status" value="1"/>
</dbReference>
<evidence type="ECO:0000256" key="12">
    <source>
        <dbReference type="SAM" id="Coils"/>
    </source>
</evidence>
<dbReference type="SUPFAM" id="SSF47384">
    <property type="entry name" value="Homodimeric domain of signal transducing histidine kinase"/>
    <property type="match status" value="1"/>
</dbReference>
<dbReference type="PANTHER" id="PTHR45453">
    <property type="entry name" value="PHOSPHATE REGULON SENSOR PROTEIN PHOR"/>
    <property type="match status" value="1"/>
</dbReference>
<dbReference type="GO" id="GO:0005524">
    <property type="term" value="F:ATP binding"/>
    <property type="evidence" value="ECO:0007669"/>
    <property type="project" value="UniProtKB-KW"/>
</dbReference>
<evidence type="ECO:0000256" key="5">
    <source>
        <dbReference type="ARBA" id="ARBA00022553"/>
    </source>
</evidence>
<dbReference type="GO" id="GO:0006355">
    <property type="term" value="P:regulation of DNA-templated transcription"/>
    <property type="evidence" value="ECO:0007669"/>
    <property type="project" value="InterPro"/>
</dbReference>
<comment type="catalytic activity">
    <reaction evidence="1">
        <text>ATP + protein L-histidine = ADP + protein N-phospho-L-histidine.</text>
        <dbReference type="EC" id="2.7.13.3"/>
    </reaction>
</comment>
<reference evidence="17 18" key="1">
    <citation type="submission" date="2017-11" db="EMBL/GenBank/DDBJ databases">
        <title>Comparitive Functional Genomics of Dry Heat Resistant strains isolated from the Viking Spacecraft.</title>
        <authorList>
            <person name="Seuylemezian A."/>
            <person name="Cooper K."/>
            <person name="Vaishampayan P."/>
        </authorList>
    </citation>
    <scope>NUCLEOTIDE SEQUENCE [LARGE SCALE GENOMIC DNA]</scope>
    <source>
        <strain evidence="17 18">V32-6</strain>
    </source>
</reference>
<dbReference type="AlphaFoldDB" id="A0A2N5HAK7"/>
<evidence type="ECO:0000313" key="17">
    <source>
        <dbReference type="EMBL" id="PLS02567.1"/>
    </source>
</evidence>
<dbReference type="NCBIfam" id="TIGR00229">
    <property type="entry name" value="sensory_box"/>
    <property type="match status" value="1"/>
</dbReference>
<evidence type="ECO:0000259" key="16">
    <source>
        <dbReference type="PROSITE" id="PS50885"/>
    </source>
</evidence>
<dbReference type="CDD" id="cd06225">
    <property type="entry name" value="HAMP"/>
    <property type="match status" value="1"/>
</dbReference>
<feature type="domain" description="HAMP" evidence="16">
    <location>
        <begin position="71"/>
        <end position="123"/>
    </location>
</feature>
<dbReference type="InterPro" id="IPR035965">
    <property type="entry name" value="PAS-like_dom_sf"/>
</dbReference>
<name>A0A2N5HAK7_9BACI</name>
<dbReference type="NCBIfam" id="NF046044">
    <property type="entry name" value="PnpS"/>
    <property type="match status" value="1"/>
</dbReference>
<dbReference type="Pfam" id="PF00672">
    <property type="entry name" value="HAMP"/>
    <property type="match status" value="1"/>
</dbReference>
<keyword evidence="5" id="KW-0597">Phosphoprotein</keyword>
<dbReference type="SMART" id="SM00091">
    <property type="entry name" value="PAS"/>
    <property type="match status" value="1"/>
</dbReference>
<sequence>MIKFRSRAFILLISLIVIVLIGIGILLGQFFKYNFLDTMNEKIKVEIWWLLSAGLGTAVIVTILLGIKITTRYTKPIKSATEVAIELANGNYRARTKVNRLDDTGMLASSINMLAENLEELTKVREMQQDRLTALIENMGAGLILIDSRGFINLVNKGYIDIFHINPSEYLNKQYYEVIDYEEICQLIAEVFRTEQKVRKQLHLPLQIERKYFMVYGVPIIGVNNVWKGVLLVFHDITELKKLEQMRKDFVANVSHELKTPVTSIKGFTETLLDGAMNNKETLQAFLSIILKESDRLQSLIQDLLELSKIEQHGFRLNIQPFDLHFLLKEVIKLLEGKAVAKNIKLEFSCEQSPVLIKGDTDRLKQVFINLISNAISYTPTNGAVEIFLVEYEQKVSVHVKDTGVGISKEDIPRIFERFYRVDRARSRNSGGTGLGLAIVKHLIEAHHGIISVKSKLGEGSEFTIELPKEMILMDGES</sequence>
<dbReference type="InterPro" id="IPR036097">
    <property type="entry name" value="HisK_dim/P_sf"/>
</dbReference>
<evidence type="ECO:0000259" key="14">
    <source>
        <dbReference type="PROSITE" id="PS50109"/>
    </source>
</evidence>
<keyword evidence="8 17" id="KW-0418">Kinase</keyword>
<dbReference type="InterPro" id="IPR003660">
    <property type="entry name" value="HAMP_dom"/>
</dbReference>
<dbReference type="SUPFAM" id="SSF55874">
    <property type="entry name" value="ATPase domain of HSP90 chaperone/DNA topoisomerase II/histidine kinase"/>
    <property type="match status" value="1"/>
</dbReference>
<keyword evidence="18" id="KW-1185">Reference proteome</keyword>
<keyword evidence="13" id="KW-0812">Transmembrane</keyword>
<feature type="transmembrane region" description="Helical" evidence="13">
    <location>
        <begin position="7"/>
        <end position="27"/>
    </location>
</feature>
<feature type="domain" description="Histidine kinase" evidence="14">
    <location>
        <begin position="253"/>
        <end position="471"/>
    </location>
</feature>
<protein>
    <recommendedName>
        <fullName evidence="3">histidine kinase</fullName>
        <ecNumber evidence="3">2.7.13.3</ecNumber>
    </recommendedName>
</protein>
<feature type="transmembrane region" description="Helical" evidence="13">
    <location>
        <begin position="47"/>
        <end position="67"/>
    </location>
</feature>
<dbReference type="FunFam" id="3.30.565.10:FF:000006">
    <property type="entry name" value="Sensor histidine kinase WalK"/>
    <property type="match status" value="1"/>
</dbReference>
<keyword evidence="9" id="KW-0067">ATP-binding</keyword>
<evidence type="ECO:0000256" key="10">
    <source>
        <dbReference type="ARBA" id="ARBA00023012"/>
    </source>
</evidence>
<keyword evidence="13" id="KW-1133">Transmembrane helix</keyword>
<dbReference type="EC" id="2.7.13.3" evidence="3"/>
<comment type="subcellular location">
    <subcellularLocation>
        <location evidence="2">Cell membrane</location>
        <topology evidence="2">Multi-pass membrane protein</topology>
    </subcellularLocation>
</comment>
<dbReference type="InterPro" id="IPR000014">
    <property type="entry name" value="PAS"/>
</dbReference>
<dbReference type="SUPFAM" id="SSF158472">
    <property type="entry name" value="HAMP domain-like"/>
    <property type="match status" value="1"/>
</dbReference>
<feature type="domain" description="PAS" evidence="15">
    <location>
        <begin position="128"/>
        <end position="183"/>
    </location>
</feature>
<dbReference type="Gene3D" id="3.30.565.10">
    <property type="entry name" value="Histidine kinase-like ATPase, C-terminal domain"/>
    <property type="match status" value="1"/>
</dbReference>
<dbReference type="RefSeq" id="WP_101649412.1">
    <property type="nucleotide sequence ID" value="NZ_PGVE01000069.1"/>
</dbReference>
<dbReference type="PRINTS" id="PR00344">
    <property type="entry name" value="BCTRLSENSOR"/>
</dbReference>
<dbReference type="InterPro" id="IPR004358">
    <property type="entry name" value="Sig_transdc_His_kin-like_C"/>
</dbReference>
<dbReference type="SMART" id="SM00304">
    <property type="entry name" value="HAMP"/>
    <property type="match status" value="1"/>
</dbReference>
<evidence type="ECO:0000259" key="15">
    <source>
        <dbReference type="PROSITE" id="PS50112"/>
    </source>
</evidence>
<keyword evidence="10" id="KW-0902">Two-component regulatory system</keyword>
<keyword evidence="6" id="KW-0808">Transferase</keyword>
<evidence type="ECO:0000256" key="13">
    <source>
        <dbReference type="SAM" id="Phobius"/>
    </source>
</evidence>
<dbReference type="InterPro" id="IPR003594">
    <property type="entry name" value="HATPase_dom"/>
</dbReference>
<dbReference type="Pfam" id="PF00989">
    <property type="entry name" value="PAS"/>
    <property type="match status" value="1"/>
</dbReference>
<dbReference type="Proteomes" id="UP000234950">
    <property type="component" value="Unassembled WGS sequence"/>
</dbReference>
<dbReference type="PROSITE" id="PS50112">
    <property type="entry name" value="PAS"/>
    <property type="match status" value="1"/>
</dbReference>
<dbReference type="InterPro" id="IPR050351">
    <property type="entry name" value="BphY/WalK/GraS-like"/>
</dbReference>
<dbReference type="OrthoDB" id="9813151at2"/>
<dbReference type="EMBL" id="PGVE01000069">
    <property type="protein sequence ID" value="PLS02567.1"/>
    <property type="molecule type" value="Genomic_DNA"/>
</dbReference>
<dbReference type="Pfam" id="PF02518">
    <property type="entry name" value="HATPase_c"/>
    <property type="match status" value="1"/>
</dbReference>
<evidence type="ECO:0000256" key="6">
    <source>
        <dbReference type="ARBA" id="ARBA00022679"/>
    </source>
</evidence>
<dbReference type="Gene3D" id="1.10.8.500">
    <property type="entry name" value="HAMP domain in histidine kinase"/>
    <property type="match status" value="1"/>
</dbReference>
<dbReference type="SMART" id="SM00388">
    <property type="entry name" value="HisKA"/>
    <property type="match status" value="1"/>
</dbReference>
<dbReference type="CDD" id="cd00075">
    <property type="entry name" value="HATPase"/>
    <property type="match status" value="1"/>
</dbReference>
<keyword evidence="11 13" id="KW-0472">Membrane</keyword>
<dbReference type="SUPFAM" id="SSF55785">
    <property type="entry name" value="PYP-like sensor domain (PAS domain)"/>
    <property type="match status" value="1"/>
</dbReference>
<accession>A0A2N5HAK7</accession>
<dbReference type="GO" id="GO:0000155">
    <property type="term" value="F:phosphorelay sensor kinase activity"/>
    <property type="evidence" value="ECO:0007669"/>
    <property type="project" value="InterPro"/>
</dbReference>
<dbReference type="PANTHER" id="PTHR45453:SF1">
    <property type="entry name" value="PHOSPHATE REGULON SENSOR PROTEIN PHOR"/>
    <property type="match status" value="1"/>
</dbReference>
<feature type="coiled-coil region" evidence="12">
    <location>
        <begin position="111"/>
        <end position="138"/>
    </location>
</feature>
<dbReference type="CDD" id="cd00082">
    <property type="entry name" value="HisKA"/>
    <property type="match status" value="1"/>
</dbReference>
<evidence type="ECO:0000256" key="8">
    <source>
        <dbReference type="ARBA" id="ARBA00022777"/>
    </source>
</evidence>
<dbReference type="GO" id="GO:0005886">
    <property type="term" value="C:plasma membrane"/>
    <property type="evidence" value="ECO:0007669"/>
    <property type="project" value="UniProtKB-SubCell"/>
</dbReference>
<evidence type="ECO:0000256" key="4">
    <source>
        <dbReference type="ARBA" id="ARBA00022475"/>
    </source>
</evidence>
<dbReference type="InterPro" id="IPR036890">
    <property type="entry name" value="HATPase_C_sf"/>
</dbReference>
<keyword evidence="12" id="KW-0175">Coiled coil</keyword>
<gene>
    <name evidence="17" type="ORF">CVD27_18700</name>
</gene>